<evidence type="ECO:0000256" key="1">
    <source>
        <dbReference type="SAM" id="MobiDB-lite"/>
    </source>
</evidence>
<protein>
    <submittedName>
        <fullName evidence="4">Uncharacterized protein</fullName>
    </submittedName>
</protein>
<sequence length="627" mass="69046">MASLNPGVLVKLLEDMNDSDENVTVERRSPLLQVRSIVPVMEEGGLWPNRGFYLKVSDLSHAMYVSLPHECDEMIFNNELQLGQYVHVQKLESAQPVPILRGVKLVPGGKHPCVGTPEDLGFTKDLIGLSLSDPDSKLEKRPKEKPRSLSASRTHRSVPGDVKDLRFCSTPVSPIHQPSENESSDVLKELTCISISCIDEDSDLENLNTPCFVKPKSVRRSWEGARAGLKERSGRPVAALETRSLVRSRSASVSPYFSRRCDGSDDHSSCKSTIKRKTSRGSEVISSSVKQRIGIPKEKQGIFRPVLPSIPISDRKWAETAVSWGSLPSNLVKLGKEVLQHRDAALAAAVEALQEACAVEKLIQCLSTYSELQSTKDNDPQLMVDGLLDLHEDLVQARLITQSLAKISPMKADNDAISPGSIKEALKLTVERKKCAASWIKAALTSDLSQSADPFKSTSDSEETISKSLVPRGRLFKPKGVGTVFKERKICEIQFGLATVKDSAGDWAKGSSLCVSSDLDNALQCECRKRFLIYVEEFLDGIMSNTISTESDSEIAGVMCRIKRVDNWLDAIMSKEGSLPKDGCKEDSMSEDEDIETCQRLRNKLYVVLLKHVERSAVALESMSTAS</sequence>
<feature type="domain" description="DUF936" evidence="2">
    <location>
        <begin position="4"/>
        <end position="120"/>
    </location>
</feature>
<feature type="region of interest" description="Disordered" evidence="1">
    <location>
        <begin position="133"/>
        <end position="157"/>
    </location>
</feature>
<organism evidence="4 5">
    <name type="scientific">Coptis chinensis</name>
    <dbReference type="NCBI Taxonomy" id="261450"/>
    <lineage>
        <taxon>Eukaryota</taxon>
        <taxon>Viridiplantae</taxon>
        <taxon>Streptophyta</taxon>
        <taxon>Embryophyta</taxon>
        <taxon>Tracheophyta</taxon>
        <taxon>Spermatophyta</taxon>
        <taxon>Magnoliopsida</taxon>
        <taxon>Ranunculales</taxon>
        <taxon>Ranunculaceae</taxon>
        <taxon>Coptidoideae</taxon>
        <taxon>Coptis</taxon>
    </lineage>
</organism>
<accession>A0A835IT94</accession>
<feature type="compositionally biased region" description="Basic and acidic residues" evidence="1">
    <location>
        <begin position="134"/>
        <end position="147"/>
    </location>
</feature>
<dbReference type="Pfam" id="PF06075">
    <property type="entry name" value="DUF936"/>
    <property type="match status" value="1"/>
</dbReference>
<name>A0A835IT94_9MAGN</name>
<dbReference type="InterPro" id="IPR010341">
    <property type="entry name" value="DUF936_pln"/>
</dbReference>
<dbReference type="OrthoDB" id="773154at2759"/>
<dbReference type="InterPro" id="IPR049172">
    <property type="entry name" value="DUF6857_pln"/>
</dbReference>
<evidence type="ECO:0000313" key="4">
    <source>
        <dbReference type="EMBL" id="KAF9621208.1"/>
    </source>
</evidence>
<dbReference type="Proteomes" id="UP000631114">
    <property type="component" value="Unassembled WGS sequence"/>
</dbReference>
<dbReference type="AlphaFoldDB" id="A0A835IT94"/>
<feature type="domain" description="DUF6857" evidence="3">
    <location>
        <begin position="312"/>
        <end position="619"/>
    </location>
</feature>
<dbReference type="InterPro" id="IPR048297">
    <property type="entry name" value="DUF936_dom_pln"/>
</dbReference>
<proteinExistence type="predicted"/>
<comment type="caution">
    <text evidence="4">The sequence shown here is derived from an EMBL/GenBank/DDBJ whole genome shotgun (WGS) entry which is preliminary data.</text>
</comment>
<reference evidence="4 5" key="1">
    <citation type="submission" date="2020-10" db="EMBL/GenBank/DDBJ databases">
        <title>The Coptis chinensis genome and diversification of protoberbering-type alkaloids.</title>
        <authorList>
            <person name="Wang B."/>
            <person name="Shu S."/>
            <person name="Song C."/>
            <person name="Liu Y."/>
        </authorList>
    </citation>
    <scope>NUCLEOTIDE SEQUENCE [LARGE SCALE GENOMIC DNA]</scope>
    <source>
        <strain evidence="4">HL-2020</strain>
        <tissue evidence="4">Leaf</tissue>
    </source>
</reference>
<gene>
    <name evidence="4" type="ORF">IFM89_016702</name>
</gene>
<evidence type="ECO:0000313" key="5">
    <source>
        <dbReference type="Proteomes" id="UP000631114"/>
    </source>
</evidence>
<evidence type="ECO:0000259" key="3">
    <source>
        <dbReference type="Pfam" id="PF21647"/>
    </source>
</evidence>
<dbReference type="PANTHER" id="PTHR31928">
    <property type="entry name" value="EXPRESSED PROTEIN"/>
    <property type="match status" value="1"/>
</dbReference>
<dbReference type="EMBL" id="JADFTS010000002">
    <property type="protein sequence ID" value="KAF9621208.1"/>
    <property type="molecule type" value="Genomic_DNA"/>
</dbReference>
<keyword evidence="5" id="KW-1185">Reference proteome</keyword>
<dbReference type="PANTHER" id="PTHR31928:SF12">
    <property type="entry name" value="DUF3741 DOMAIN-CONTAINING PROTEIN"/>
    <property type="match status" value="1"/>
</dbReference>
<dbReference type="Pfam" id="PF21647">
    <property type="entry name" value="DUF6857"/>
    <property type="match status" value="1"/>
</dbReference>
<evidence type="ECO:0000259" key="2">
    <source>
        <dbReference type="Pfam" id="PF06075"/>
    </source>
</evidence>